<evidence type="ECO:0000313" key="3">
    <source>
        <dbReference type="EMBL" id="SDD88748.1"/>
    </source>
</evidence>
<accession>A0A1G6YEE5</accession>
<name>A0A1G6YEE5_PEPNI</name>
<feature type="domain" description="Transcriptional regulator DauR-like HTH" evidence="2">
    <location>
        <begin position="146"/>
        <end position="206"/>
    </location>
</feature>
<dbReference type="OrthoDB" id="9796595at2"/>
<evidence type="ECO:0000259" key="2">
    <source>
        <dbReference type="Pfam" id="PF13309"/>
    </source>
</evidence>
<evidence type="ECO:0000313" key="4">
    <source>
        <dbReference type="Proteomes" id="UP000198995"/>
    </source>
</evidence>
<dbReference type="PANTHER" id="PTHR35568">
    <property type="entry name" value="TRANSCRIPTIONAL REGULATOR DAUR"/>
    <property type="match status" value="1"/>
</dbReference>
<dbReference type="PANTHER" id="PTHR35568:SF1">
    <property type="entry name" value="TRANSCRIPTIONAL REGULATOR DAUR"/>
    <property type="match status" value="1"/>
</dbReference>
<evidence type="ECO:0000259" key="1">
    <source>
        <dbReference type="Pfam" id="PF08348"/>
    </source>
</evidence>
<dbReference type="EMBL" id="FNAF01000009">
    <property type="protein sequence ID" value="SDD88748.1"/>
    <property type="molecule type" value="Genomic_DNA"/>
</dbReference>
<keyword evidence="4" id="KW-1185">Reference proteome</keyword>
<dbReference type="InterPro" id="IPR039445">
    <property type="entry name" value="DauR-like_HTH"/>
</dbReference>
<dbReference type="GO" id="GO:0003677">
    <property type="term" value="F:DNA binding"/>
    <property type="evidence" value="ECO:0007669"/>
    <property type="project" value="UniProtKB-KW"/>
</dbReference>
<sequence length="216" mass="24964">MDSRLSQYVVFADALYEFWGDISEIVIHDLRKPNSSIVYIKGNLTQRKIGEATTNIIINELSKKPEERSRYLITDMKTKNGKILRSLSIFLSDEQGVYGCFCILIDPTYLNLVIKYFESFLNKNNTKVIEKEIVDKSDIDIPFVTERLIDEAISDSQVTVEFMQKEDKLKVVSRLQNKGIFLMKGSVERVASKLKISKYTVYNYLDEIKAEKTYGK</sequence>
<organism evidence="3 4">
    <name type="scientific">Peptococcus niger</name>
    <dbReference type="NCBI Taxonomy" id="2741"/>
    <lineage>
        <taxon>Bacteria</taxon>
        <taxon>Bacillati</taxon>
        <taxon>Bacillota</taxon>
        <taxon>Clostridia</taxon>
        <taxon>Eubacteriales</taxon>
        <taxon>Peptococcaceae</taxon>
        <taxon>Peptococcus</taxon>
    </lineage>
</organism>
<dbReference type="InterPro" id="IPR039446">
    <property type="entry name" value="DauR-like"/>
</dbReference>
<dbReference type="AlphaFoldDB" id="A0A1G6YEE5"/>
<dbReference type="Pfam" id="PF08348">
    <property type="entry name" value="PAS_6"/>
    <property type="match status" value="1"/>
</dbReference>
<dbReference type="STRING" id="2741.SAMN04489866_10956"/>
<dbReference type="RefSeq" id="WP_091792076.1">
    <property type="nucleotide sequence ID" value="NZ_FNAF01000009.1"/>
</dbReference>
<proteinExistence type="predicted"/>
<dbReference type="Proteomes" id="UP000198995">
    <property type="component" value="Unassembled WGS sequence"/>
</dbReference>
<keyword evidence="3" id="KW-0238">DNA-binding</keyword>
<dbReference type="InterPro" id="IPR013559">
    <property type="entry name" value="YheO"/>
</dbReference>
<dbReference type="Pfam" id="PF13309">
    <property type="entry name" value="HTH_22"/>
    <property type="match status" value="1"/>
</dbReference>
<gene>
    <name evidence="3" type="ORF">SAMN04489866_10956</name>
</gene>
<reference evidence="3 4" key="1">
    <citation type="submission" date="2016-10" db="EMBL/GenBank/DDBJ databases">
        <authorList>
            <person name="de Groot N.N."/>
        </authorList>
    </citation>
    <scope>NUCLEOTIDE SEQUENCE [LARGE SCALE GENOMIC DNA]</scope>
    <source>
        <strain evidence="3 4">DSM 20475</strain>
    </source>
</reference>
<protein>
    <submittedName>
        <fullName evidence="3">Predicted transcriptional regulator YheO, contains PAS and DNA-binding HTH domains</fullName>
    </submittedName>
</protein>
<feature type="domain" description="YheO-like" evidence="1">
    <location>
        <begin position="5"/>
        <end position="110"/>
    </location>
</feature>